<organism evidence="1 2">
    <name type="scientific">Caerostris extrusa</name>
    <name type="common">Bark spider</name>
    <name type="synonym">Caerostris bankana</name>
    <dbReference type="NCBI Taxonomy" id="172846"/>
    <lineage>
        <taxon>Eukaryota</taxon>
        <taxon>Metazoa</taxon>
        <taxon>Ecdysozoa</taxon>
        <taxon>Arthropoda</taxon>
        <taxon>Chelicerata</taxon>
        <taxon>Arachnida</taxon>
        <taxon>Araneae</taxon>
        <taxon>Araneomorphae</taxon>
        <taxon>Entelegynae</taxon>
        <taxon>Araneoidea</taxon>
        <taxon>Araneidae</taxon>
        <taxon>Caerostris</taxon>
    </lineage>
</organism>
<evidence type="ECO:0000313" key="2">
    <source>
        <dbReference type="Proteomes" id="UP001054945"/>
    </source>
</evidence>
<dbReference type="Proteomes" id="UP001054945">
    <property type="component" value="Unassembled WGS sequence"/>
</dbReference>
<keyword evidence="2" id="KW-1185">Reference proteome</keyword>
<dbReference type="AlphaFoldDB" id="A0AAV4PD63"/>
<gene>
    <name evidence="1" type="ORF">CEXT_442571</name>
</gene>
<protein>
    <submittedName>
        <fullName evidence="1">Uncharacterized protein</fullName>
    </submittedName>
</protein>
<evidence type="ECO:0000313" key="1">
    <source>
        <dbReference type="EMBL" id="GIX94989.1"/>
    </source>
</evidence>
<name>A0AAV4PD63_CAEEX</name>
<sequence length="77" mass="8074">MGGDEPVNSVSEALIDSEMVTGSNPGPQGNHLRACSRAGERGVFDQNEGVQRTSTFCGLIDELLSFKSGEGGSARRC</sequence>
<accession>A0AAV4PD63</accession>
<comment type="caution">
    <text evidence="1">The sequence shown here is derived from an EMBL/GenBank/DDBJ whole genome shotgun (WGS) entry which is preliminary data.</text>
</comment>
<proteinExistence type="predicted"/>
<reference evidence="1 2" key="1">
    <citation type="submission" date="2021-06" db="EMBL/GenBank/DDBJ databases">
        <title>Caerostris extrusa draft genome.</title>
        <authorList>
            <person name="Kono N."/>
            <person name="Arakawa K."/>
        </authorList>
    </citation>
    <scope>NUCLEOTIDE SEQUENCE [LARGE SCALE GENOMIC DNA]</scope>
</reference>
<dbReference type="EMBL" id="BPLR01004463">
    <property type="protein sequence ID" value="GIX94989.1"/>
    <property type="molecule type" value="Genomic_DNA"/>
</dbReference>